<feature type="zinc finger region" description="C3H1-type" evidence="9">
    <location>
        <begin position="1"/>
        <end position="25"/>
    </location>
</feature>
<proteinExistence type="predicted"/>
<dbReference type="GO" id="GO:0005643">
    <property type="term" value="C:nuclear pore"/>
    <property type="evidence" value="ECO:0007669"/>
    <property type="project" value="UniProtKB-ARBA"/>
</dbReference>
<accession>A0A6I9VSG7</accession>
<keyword evidence="4 9" id="KW-0862">Zinc</keyword>
<evidence type="ECO:0000256" key="4">
    <source>
        <dbReference type="ARBA" id="ARBA00022833"/>
    </source>
</evidence>
<keyword evidence="11" id="KW-1185">Reference proteome</keyword>
<name>A0A6I9VSG7_BACDO</name>
<evidence type="ECO:0000256" key="2">
    <source>
        <dbReference type="ARBA" id="ARBA00022723"/>
    </source>
</evidence>
<dbReference type="InterPro" id="IPR041367">
    <property type="entry name" value="Znf-CCCH_4"/>
</dbReference>
<dbReference type="GO" id="GO:0008270">
    <property type="term" value="F:zinc ion binding"/>
    <property type="evidence" value="ECO:0007669"/>
    <property type="project" value="UniProtKB-KW"/>
</dbReference>
<dbReference type="RefSeq" id="XP_011213962.2">
    <property type="nucleotide sequence ID" value="XM_011215660.4"/>
</dbReference>
<dbReference type="Proteomes" id="UP001652620">
    <property type="component" value="Chromosome 1"/>
</dbReference>
<comment type="function">
    <text evidence="6">Required for the export of mRNAs containing poly(A) tails from the nucleus into the cytoplasm.</text>
</comment>
<dbReference type="InterPro" id="IPR000571">
    <property type="entry name" value="Znf_CCCH"/>
</dbReference>
<evidence type="ECO:0000256" key="6">
    <source>
        <dbReference type="ARBA" id="ARBA00037262"/>
    </source>
</evidence>
<feature type="domain" description="C3H1-type" evidence="10">
    <location>
        <begin position="1"/>
        <end position="25"/>
    </location>
</feature>
<dbReference type="PANTHER" id="PTHR46527">
    <property type="entry name" value="NUCLEOPORIN-LIKE PROTEIN 2"/>
    <property type="match status" value="1"/>
</dbReference>
<dbReference type="InParanoid" id="A0A6I9VSG7"/>
<protein>
    <recommendedName>
        <fullName evidence="7">Nucleoporin NUP42</fullName>
    </recommendedName>
    <alternativeName>
        <fullName evidence="8">Nucleoporin-like protein 2</fullName>
    </alternativeName>
</protein>
<gene>
    <name evidence="12" type="primary">LOC105233547</name>
</gene>
<dbReference type="GeneID" id="105233547"/>
<keyword evidence="2 9" id="KW-0479">Metal-binding</keyword>
<evidence type="ECO:0000256" key="3">
    <source>
        <dbReference type="ARBA" id="ARBA00022771"/>
    </source>
</evidence>
<sequence length="500" mass="53708">MVLCRFFLQGSCRFGTKCNNEHLDIKQLVKTDLEAAINGKQWPISCFGPFKDKPCIPSFIEDQSFEEIRWLCYEAKQKNCVDQYVQHFTKEAMEANNKMKTMLQLSPAVIDVICRLYDAPADGNANGGLTKSNVNNPFGLGGNVVNDTTSIFNKPLSGNSNFGGAFGNNSTTTVGQAPAQGGSIFGGGGLAFSSQNQQSSIFSQQLQKPASVFGGGGTQGSLFGQTQTNNGIIGGLFGQTPQPTGNVFAQTASQQQQSQPAANIGLFAQHAQQPQSGSLFGQQNPTQTATGGNLFNQSIQQQQQQQHNGTNVFAQAMQSQQTQSASGFPMYQANKPQTSSVFGQQNVFAQQSSGGMFGQIAASTPGNNPNNLFTQPVSTTDTNGMFKNPQNIFAQAIQQQQQTPPNMFSQTNQSSTTVQPPPGFFQQNIQSQQMTNQNAAFAQPMGVNNSALPLLQSPVVSSSVYSKLEDLTSEDIEAFKADTFTPGRIPNVPPPRELIN</sequence>
<keyword evidence="3 9" id="KW-0863">Zinc-finger</keyword>
<evidence type="ECO:0000313" key="12">
    <source>
        <dbReference type="RefSeq" id="XP_011213962.2"/>
    </source>
</evidence>
<dbReference type="KEGG" id="bdr:105233547"/>
<evidence type="ECO:0000256" key="9">
    <source>
        <dbReference type="PROSITE-ProRule" id="PRU00723"/>
    </source>
</evidence>
<evidence type="ECO:0000256" key="7">
    <source>
        <dbReference type="ARBA" id="ARBA00039886"/>
    </source>
</evidence>
<dbReference type="AlphaFoldDB" id="A0A6I9VSG7"/>
<keyword evidence="5" id="KW-0539">Nucleus</keyword>
<evidence type="ECO:0000256" key="8">
    <source>
        <dbReference type="ARBA" id="ARBA00042384"/>
    </source>
</evidence>
<evidence type="ECO:0000256" key="5">
    <source>
        <dbReference type="ARBA" id="ARBA00023242"/>
    </source>
</evidence>
<evidence type="ECO:0000313" key="11">
    <source>
        <dbReference type="Proteomes" id="UP001652620"/>
    </source>
</evidence>
<comment type="subcellular location">
    <subcellularLocation>
        <location evidence="1">Nucleus membrane</location>
        <topology evidence="1">Peripheral membrane protein</topology>
        <orientation evidence="1">Cytoplasmic side</orientation>
    </subcellularLocation>
</comment>
<evidence type="ECO:0000259" key="10">
    <source>
        <dbReference type="PROSITE" id="PS50103"/>
    </source>
</evidence>
<dbReference type="InterPro" id="IPR051767">
    <property type="entry name" value="Nucleoporin_NUP42"/>
</dbReference>
<evidence type="ECO:0000256" key="1">
    <source>
        <dbReference type="ARBA" id="ARBA00004335"/>
    </source>
</evidence>
<dbReference type="OrthoDB" id="20729at2759"/>
<dbReference type="GO" id="GO:0031965">
    <property type="term" value="C:nuclear membrane"/>
    <property type="evidence" value="ECO:0007669"/>
    <property type="project" value="UniProtKB-SubCell"/>
</dbReference>
<dbReference type="InterPro" id="IPR025574">
    <property type="entry name" value="Nucleoporin_FG_rpt"/>
</dbReference>
<reference evidence="11" key="1">
    <citation type="submission" date="2025-05" db="UniProtKB">
        <authorList>
            <consortium name="RefSeq"/>
        </authorList>
    </citation>
    <scope>NUCLEOTIDE SEQUENCE [LARGE SCALE GENOMIC DNA]</scope>
</reference>
<dbReference type="Pfam" id="PF13634">
    <property type="entry name" value="Nucleoporin_FG"/>
    <property type="match status" value="2"/>
</dbReference>
<dbReference type="FunCoup" id="A0A6I9VSG7">
    <property type="interactions" value="83"/>
</dbReference>
<dbReference type="PANTHER" id="PTHR46527:SF1">
    <property type="entry name" value="NUCLEOPORIN NUP42"/>
    <property type="match status" value="1"/>
</dbReference>
<reference evidence="12" key="2">
    <citation type="submission" date="2025-08" db="UniProtKB">
        <authorList>
            <consortium name="RefSeq"/>
        </authorList>
    </citation>
    <scope>IDENTIFICATION</scope>
    <source>
        <tissue evidence="12">Adult</tissue>
    </source>
</reference>
<dbReference type="PROSITE" id="PS50103">
    <property type="entry name" value="ZF_C3H1"/>
    <property type="match status" value="1"/>
</dbReference>
<dbReference type="Pfam" id="PF18044">
    <property type="entry name" value="zf-CCCH_4"/>
    <property type="match status" value="1"/>
</dbReference>
<organism evidence="11 12">
    <name type="scientific">Bactrocera dorsalis</name>
    <name type="common">Oriental fruit fly</name>
    <name type="synonym">Dacus dorsalis</name>
    <dbReference type="NCBI Taxonomy" id="27457"/>
    <lineage>
        <taxon>Eukaryota</taxon>
        <taxon>Metazoa</taxon>
        <taxon>Ecdysozoa</taxon>
        <taxon>Arthropoda</taxon>
        <taxon>Hexapoda</taxon>
        <taxon>Insecta</taxon>
        <taxon>Pterygota</taxon>
        <taxon>Neoptera</taxon>
        <taxon>Endopterygota</taxon>
        <taxon>Diptera</taxon>
        <taxon>Brachycera</taxon>
        <taxon>Muscomorpha</taxon>
        <taxon>Tephritoidea</taxon>
        <taxon>Tephritidae</taxon>
        <taxon>Bactrocera</taxon>
        <taxon>Bactrocera</taxon>
    </lineage>
</organism>